<organism evidence="2 3">
    <name type="scientific">Phormidium tenue FACHB-1050</name>
    <dbReference type="NCBI Taxonomy" id="2692857"/>
    <lineage>
        <taxon>Bacteria</taxon>
        <taxon>Bacillati</taxon>
        <taxon>Cyanobacteriota</taxon>
        <taxon>Cyanophyceae</taxon>
        <taxon>Oscillatoriophycideae</taxon>
        <taxon>Oscillatoriales</taxon>
        <taxon>Oscillatoriaceae</taxon>
        <taxon>Phormidium</taxon>
    </lineage>
</organism>
<feature type="domain" description="NACHT" evidence="1">
    <location>
        <begin position="127"/>
        <end position="246"/>
    </location>
</feature>
<dbReference type="SUPFAM" id="SSF52540">
    <property type="entry name" value="P-loop containing nucleoside triphosphate hydrolases"/>
    <property type="match status" value="1"/>
</dbReference>
<name>A0ABR8C795_9CYAN</name>
<dbReference type="PANTHER" id="PTHR46844:SF1">
    <property type="entry name" value="SLR5058 PROTEIN"/>
    <property type="match status" value="1"/>
</dbReference>
<dbReference type="Gene3D" id="3.40.50.300">
    <property type="entry name" value="P-loop containing nucleotide triphosphate hydrolases"/>
    <property type="match status" value="1"/>
</dbReference>
<dbReference type="Pfam" id="PF05729">
    <property type="entry name" value="NACHT"/>
    <property type="match status" value="1"/>
</dbReference>
<dbReference type="InterPro" id="IPR007111">
    <property type="entry name" value="NACHT_NTPase"/>
</dbReference>
<dbReference type="RefSeq" id="WP_190576923.1">
    <property type="nucleotide sequence ID" value="NZ_CAWPQU010000045.1"/>
</dbReference>
<dbReference type="InterPro" id="IPR027417">
    <property type="entry name" value="P-loop_NTPase"/>
</dbReference>
<gene>
    <name evidence="2" type="ORF">H6G05_05195</name>
</gene>
<comment type="caution">
    <text evidence="2">The sequence shown here is derived from an EMBL/GenBank/DDBJ whole genome shotgun (WGS) entry which is preliminary data.</text>
</comment>
<dbReference type="Proteomes" id="UP000618445">
    <property type="component" value="Unassembled WGS sequence"/>
</dbReference>
<accession>A0ABR8C795</accession>
<dbReference type="EMBL" id="JACJQY010000005">
    <property type="protein sequence ID" value="MBD2316240.1"/>
    <property type="molecule type" value="Genomic_DNA"/>
</dbReference>
<protein>
    <submittedName>
        <fullName evidence="2">NACHT domain-containing protein</fullName>
    </submittedName>
</protein>
<evidence type="ECO:0000259" key="1">
    <source>
        <dbReference type="PROSITE" id="PS50837"/>
    </source>
</evidence>
<evidence type="ECO:0000313" key="3">
    <source>
        <dbReference type="Proteomes" id="UP000618445"/>
    </source>
</evidence>
<dbReference type="PROSITE" id="PS50837">
    <property type="entry name" value="NACHT"/>
    <property type="match status" value="1"/>
</dbReference>
<dbReference type="Pfam" id="PF22727">
    <property type="entry name" value="NCH2"/>
    <property type="match status" value="1"/>
</dbReference>
<sequence length="722" mass="83455">MAVDTKQEQSIREVVNRFEVLLSEFIDNKNESRDEVDQVYLNHAISKAVLRYIKNYVESYTAIQVIGTQRSTSLASIYIAQKFQAHTSIRSFESVDDLEEAFTRDLQRSASCKGHNLLGLNIANEEEYLMVLGLPASGKTTYLKYIGSEALRYPKSRYKHDVLPVFLHIHKFYRTTDNLLQAIAEELEKCGFPISQELALWMLEQGKLLILIDGLNEAALSHNQLSRMIKDFVTAYPRNRYIVSSRLDSYENSFGQFLEVELQSWGDLHVQEYIHKWCTLNQTFKNDSSQDVFSDNASIIAQRCWEILQVNTIARELAKSPLSLSLLCLLCDRHYSLPRNVSGLYQKSIQLLIEEQVLNQQLDNIEAFNSLSTDILELILAEIAFRGFEVRKLTLPLEVVATYLEDMLANYFQGLQELSTDFVFKILKKIGICKIIKSESGASFSFTHINFQEYFVALYIHRHNQTKNLVANYLHDRHWQNVFLFLAGMMRGNAEELLTDIEFQAAQYINSSKLTNLLIWLEKVAVNSSGDLKNISKRIATLFLARPRFLTELAPALSLTRMLFLARNLYEMFDSPLNFDKIFEAELSLSLAQALDFDSSTELDLAMQLCSHLEQSLLKVDYDPSQINFRALSEKLNELHTQAPSYEQPFDVRLQFRNQISRTWLQTLYLPLDSNQLSYQEITNLENYLYANLLMVQCKNEAIAISRKTWQEIESRMLRIKN</sequence>
<dbReference type="PANTHER" id="PTHR46844">
    <property type="entry name" value="SLR5058 PROTEIN"/>
    <property type="match status" value="1"/>
</dbReference>
<keyword evidence="3" id="KW-1185">Reference proteome</keyword>
<proteinExistence type="predicted"/>
<dbReference type="InterPro" id="IPR054501">
    <property type="entry name" value="NCH2"/>
</dbReference>
<evidence type="ECO:0000313" key="2">
    <source>
        <dbReference type="EMBL" id="MBD2316240.1"/>
    </source>
</evidence>
<reference evidence="2 3" key="1">
    <citation type="journal article" date="2020" name="ISME J.">
        <title>Comparative genomics reveals insights into cyanobacterial evolution and habitat adaptation.</title>
        <authorList>
            <person name="Chen M.Y."/>
            <person name="Teng W.K."/>
            <person name="Zhao L."/>
            <person name="Hu C.X."/>
            <person name="Zhou Y.K."/>
            <person name="Han B.P."/>
            <person name="Song L.R."/>
            <person name="Shu W.S."/>
        </authorList>
    </citation>
    <scope>NUCLEOTIDE SEQUENCE [LARGE SCALE GENOMIC DNA]</scope>
    <source>
        <strain evidence="2 3">FACHB-1050</strain>
    </source>
</reference>